<organism evidence="2 3">
    <name type="scientific">Wallemia hederae</name>
    <dbReference type="NCBI Taxonomy" id="1540922"/>
    <lineage>
        <taxon>Eukaryota</taxon>
        <taxon>Fungi</taxon>
        <taxon>Dikarya</taxon>
        <taxon>Basidiomycota</taxon>
        <taxon>Wallemiomycotina</taxon>
        <taxon>Wallemiomycetes</taxon>
        <taxon>Wallemiales</taxon>
        <taxon>Wallemiaceae</taxon>
        <taxon>Wallemia</taxon>
    </lineage>
</organism>
<gene>
    <name evidence="2" type="ORF">E3P99_02625</name>
</gene>
<evidence type="ECO:0000256" key="1">
    <source>
        <dbReference type="SAM" id="Phobius"/>
    </source>
</evidence>
<keyword evidence="1" id="KW-0812">Transmembrane</keyword>
<dbReference type="AlphaFoldDB" id="A0A4T0FJB1"/>
<sequence>MPTNKMQPPNPNSFSYLLWKFRTGFESEWGLAILEPWERALVFSLVTAILSIILFSVFFYAPAQLLRLKTRLAYYLFGSESSQKEIIAVFNEWSNVIRGVSQP</sequence>
<protein>
    <submittedName>
        <fullName evidence="2">Uncharacterized protein</fullName>
    </submittedName>
</protein>
<keyword evidence="3" id="KW-1185">Reference proteome</keyword>
<keyword evidence="1" id="KW-1133">Transmembrane helix</keyword>
<comment type="caution">
    <text evidence="2">The sequence shown here is derived from an EMBL/GenBank/DDBJ whole genome shotgun (WGS) entry which is preliminary data.</text>
</comment>
<proteinExistence type="predicted"/>
<dbReference type="Proteomes" id="UP000310189">
    <property type="component" value="Unassembled WGS sequence"/>
</dbReference>
<dbReference type="OrthoDB" id="202672at2759"/>
<accession>A0A4T0FJB1</accession>
<keyword evidence="1" id="KW-0472">Membrane</keyword>
<reference evidence="2 3" key="1">
    <citation type="submission" date="2019-03" db="EMBL/GenBank/DDBJ databases">
        <title>Sequencing 23 genomes of Wallemia ichthyophaga.</title>
        <authorList>
            <person name="Gostincar C."/>
        </authorList>
    </citation>
    <scope>NUCLEOTIDE SEQUENCE [LARGE SCALE GENOMIC DNA]</scope>
    <source>
        <strain evidence="2 3">EXF-5753</strain>
    </source>
</reference>
<evidence type="ECO:0000313" key="2">
    <source>
        <dbReference type="EMBL" id="TIA88361.1"/>
    </source>
</evidence>
<dbReference type="EMBL" id="SPNW01000039">
    <property type="protein sequence ID" value="TIA88361.1"/>
    <property type="molecule type" value="Genomic_DNA"/>
</dbReference>
<name>A0A4T0FJB1_9BASI</name>
<feature type="transmembrane region" description="Helical" evidence="1">
    <location>
        <begin position="40"/>
        <end position="61"/>
    </location>
</feature>
<evidence type="ECO:0000313" key="3">
    <source>
        <dbReference type="Proteomes" id="UP000310189"/>
    </source>
</evidence>